<dbReference type="InterPro" id="IPR001844">
    <property type="entry name" value="Cpn60/GroEL"/>
</dbReference>
<dbReference type="CDD" id="cd03344">
    <property type="entry name" value="GroEL"/>
    <property type="match status" value="1"/>
</dbReference>
<proteinExistence type="inferred from homology"/>
<dbReference type="Proteomes" id="UP000221165">
    <property type="component" value="Unassembled WGS sequence"/>
</dbReference>
<dbReference type="InterPro" id="IPR027410">
    <property type="entry name" value="TCP-1-like_intermed_sf"/>
</dbReference>
<protein>
    <submittedName>
        <fullName evidence="5">Tcp-1 cpn60 chaperonin family</fullName>
    </submittedName>
</protein>
<accession>A0A2C6KJU9</accession>
<evidence type="ECO:0000313" key="5">
    <source>
        <dbReference type="EMBL" id="PHJ17399.1"/>
    </source>
</evidence>
<dbReference type="RefSeq" id="XP_067919120.1">
    <property type="nucleotide sequence ID" value="XM_068068906.1"/>
</dbReference>
<evidence type="ECO:0000256" key="3">
    <source>
        <dbReference type="RuleBase" id="RU000418"/>
    </source>
</evidence>
<keyword evidence="2" id="KW-0143">Chaperone</keyword>
<dbReference type="SUPFAM" id="SSF48592">
    <property type="entry name" value="GroEL equatorial domain-like"/>
    <property type="match status" value="1"/>
</dbReference>
<dbReference type="GO" id="GO:0005524">
    <property type="term" value="F:ATP binding"/>
    <property type="evidence" value="ECO:0007669"/>
    <property type="project" value="InterPro"/>
</dbReference>
<feature type="chain" id="PRO_5012858290" evidence="4">
    <location>
        <begin position="28"/>
        <end position="657"/>
    </location>
</feature>
<dbReference type="Pfam" id="PF00118">
    <property type="entry name" value="Cpn60_TCP1"/>
    <property type="match status" value="1"/>
</dbReference>
<dbReference type="FunFam" id="3.50.7.10:FF:000001">
    <property type="entry name" value="60 kDa chaperonin"/>
    <property type="match status" value="1"/>
</dbReference>
<dbReference type="InterPro" id="IPR027413">
    <property type="entry name" value="GROEL-like_equatorial_sf"/>
</dbReference>
<dbReference type="PANTHER" id="PTHR45633">
    <property type="entry name" value="60 KDA HEAT SHOCK PROTEIN, MITOCHONDRIAL"/>
    <property type="match status" value="1"/>
</dbReference>
<comment type="similarity">
    <text evidence="1 3">Belongs to the chaperonin (HSP60) family.</text>
</comment>
<dbReference type="Gene3D" id="3.30.260.10">
    <property type="entry name" value="TCP-1-like chaperonin intermediate domain"/>
    <property type="match status" value="1"/>
</dbReference>
<dbReference type="SUPFAM" id="SSF54849">
    <property type="entry name" value="GroEL-intermediate domain like"/>
    <property type="match status" value="1"/>
</dbReference>
<dbReference type="Gene3D" id="1.10.560.10">
    <property type="entry name" value="GroEL-like equatorial domain"/>
    <property type="match status" value="1"/>
</dbReference>
<organism evidence="5 6">
    <name type="scientific">Cystoisospora suis</name>
    <dbReference type="NCBI Taxonomy" id="483139"/>
    <lineage>
        <taxon>Eukaryota</taxon>
        <taxon>Sar</taxon>
        <taxon>Alveolata</taxon>
        <taxon>Apicomplexa</taxon>
        <taxon>Conoidasida</taxon>
        <taxon>Coccidia</taxon>
        <taxon>Eucoccidiorida</taxon>
        <taxon>Eimeriorina</taxon>
        <taxon>Sarcocystidae</taxon>
        <taxon>Cystoisospora</taxon>
    </lineage>
</organism>
<dbReference type="VEuPathDB" id="ToxoDB:CSUI_008781"/>
<gene>
    <name evidence="5" type="ORF">CSUI_008781</name>
</gene>
<dbReference type="PRINTS" id="PR00298">
    <property type="entry name" value="CHAPERONIN60"/>
</dbReference>
<dbReference type="SUPFAM" id="SSF52029">
    <property type="entry name" value="GroEL apical domain-like"/>
    <property type="match status" value="1"/>
</dbReference>
<dbReference type="Gene3D" id="3.50.7.10">
    <property type="entry name" value="GroEL"/>
    <property type="match status" value="1"/>
</dbReference>
<dbReference type="EMBL" id="MIGC01005019">
    <property type="protein sequence ID" value="PHJ17399.1"/>
    <property type="molecule type" value="Genomic_DNA"/>
</dbReference>
<dbReference type="GO" id="GO:0140662">
    <property type="term" value="F:ATP-dependent protein folding chaperone"/>
    <property type="evidence" value="ECO:0007669"/>
    <property type="project" value="InterPro"/>
</dbReference>
<dbReference type="InterPro" id="IPR002423">
    <property type="entry name" value="Cpn60/GroEL/TCP-1"/>
</dbReference>
<dbReference type="InterPro" id="IPR027409">
    <property type="entry name" value="GroEL-like_apical_dom_sf"/>
</dbReference>
<dbReference type="GO" id="GO:0042026">
    <property type="term" value="P:protein refolding"/>
    <property type="evidence" value="ECO:0007669"/>
    <property type="project" value="InterPro"/>
</dbReference>
<dbReference type="GeneID" id="94432117"/>
<name>A0A2C6KJU9_9APIC</name>
<feature type="signal peptide" evidence="4">
    <location>
        <begin position="1"/>
        <end position="27"/>
    </location>
</feature>
<reference evidence="5 6" key="1">
    <citation type="journal article" date="2017" name="Int. J. Parasitol.">
        <title>The genome of the protozoan parasite Cystoisospora suis and a reverse vaccinology approach to identify vaccine candidates.</title>
        <authorList>
            <person name="Palmieri N."/>
            <person name="Shrestha A."/>
            <person name="Ruttkowski B."/>
            <person name="Beck T."/>
            <person name="Vogl C."/>
            <person name="Tomley F."/>
            <person name="Blake D.P."/>
            <person name="Joachim A."/>
        </authorList>
    </citation>
    <scope>NUCLEOTIDE SEQUENCE [LARGE SCALE GENOMIC DNA]</scope>
    <source>
        <strain evidence="5 6">Wien I</strain>
    </source>
</reference>
<sequence>MKVCVRVSHLLLVAAGAVFSTLDPVASFQLPAPNAFLRHTPLRYASASPHRPAVLESQGGQLRSVLADAQRNPVRHYGDSPPLLARKAKRLILADECRNQLLEGIEAVAGAVRVTLGPRGRNVLLEKEYGPPMIVNDGVTIARNIELKSRAHNAGAKLVQEVASTSDEWAGDGTSSTTILTAEIARQGVDHVNKGHNPIPLQRGIQRAARVMMEEVKRLAKPVEGMNDLLNIATVATSGNTSMGQVIAESFDRLGRHAAIVLEDNPALEDSLEFTEGYTFERGYSSPYFLVGEERDIIEWQNPSILVCDYKIETAQSILPILEHFVRTKAPLVLIAEDFGPEVLQTCIINRMRQLLKVVTIRSPSFGERRKEYLRDIAVATNAQLISRDLGLPLEDATPAHVGNATSIVVRKDRTSILTRPDFQPSIKERVTQLQKELEVSTSKFDREKLGERIAALSGGIARIMIGASTETEQKEKRLRYEDSINAVRAALETGYVPGGGVTYLALSTDEFFNKIAEDIEATARNEMVCDGDEPSGAAAEVVDEMEGEIELQKAGAKIVVDSMRSITKQIADNAGVNGEKVVKAILASGKPFGYGWNAKTNKFGDMITQGVIDPAKVIISAIEHSTSVAGLVLTTEGMMVEEDDKKNGDVSEVPML</sequence>
<dbReference type="AlphaFoldDB" id="A0A2C6KJU9"/>
<comment type="caution">
    <text evidence="5">The sequence shown here is derived from an EMBL/GenBank/DDBJ whole genome shotgun (WGS) entry which is preliminary data.</text>
</comment>
<dbReference type="NCBIfam" id="NF009487">
    <property type="entry name" value="PRK12849.1"/>
    <property type="match status" value="1"/>
</dbReference>
<evidence type="ECO:0000256" key="2">
    <source>
        <dbReference type="ARBA" id="ARBA00023186"/>
    </source>
</evidence>
<dbReference type="NCBIfam" id="NF000592">
    <property type="entry name" value="PRK00013.1"/>
    <property type="match status" value="1"/>
</dbReference>
<evidence type="ECO:0000256" key="4">
    <source>
        <dbReference type="SAM" id="SignalP"/>
    </source>
</evidence>
<evidence type="ECO:0000256" key="1">
    <source>
        <dbReference type="ARBA" id="ARBA00006607"/>
    </source>
</evidence>
<evidence type="ECO:0000313" key="6">
    <source>
        <dbReference type="Proteomes" id="UP000221165"/>
    </source>
</evidence>
<dbReference type="OrthoDB" id="496at2759"/>
<keyword evidence="6" id="KW-1185">Reference proteome</keyword>
<keyword evidence="4" id="KW-0732">Signal</keyword>